<keyword evidence="2" id="KW-0862">Zinc</keyword>
<keyword evidence="3" id="KW-0805">Transcription regulation</keyword>
<evidence type="ECO:0000256" key="6">
    <source>
        <dbReference type="ARBA" id="ARBA00023242"/>
    </source>
</evidence>
<keyword evidence="9" id="KW-1185">Reference proteome</keyword>
<keyword evidence="5" id="KW-0804">Transcription</keyword>
<gene>
    <name evidence="8" type="ORF">QBC34DRAFT_429084</name>
</gene>
<accession>A0AAV9GBQ5</accession>
<feature type="region of interest" description="Disordered" evidence="7">
    <location>
        <begin position="41"/>
        <end position="60"/>
    </location>
</feature>
<dbReference type="InterPro" id="IPR052360">
    <property type="entry name" value="Transcr_Regulatory_Proteins"/>
</dbReference>
<name>A0AAV9GBQ5_9PEZI</name>
<dbReference type="Pfam" id="PF11951">
    <property type="entry name" value="Fungal_trans_2"/>
    <property type="match status" value="1"/>
</dbReference>
<evidence type="ECO:0000256" key="4">
    <source>
        <dbReference type="ARBA" id="ARBA00023125"/>
    </source>
</evidence>
<dbReference type="GO" id="GO:0046872">
    <property type="term" value="F:metal ion binding"/>
    <property type="evidence" value="ECO:0007669"/>
    <property type="project" value="UniProtKB-KW"/>
</dbReference>
<dbReference type="EMBL" id="MU865966">
    <property type="protein sequence ID" value="KAK4445302.1"/>
    <property type="molecule type" value="Genomic_DNA"/>
</dbReference>
<protein>
    <recommendedName>
        <fullName evidence="10">Transcription factor domain-containing protein</fullName>
    </recommendedName>
</protein>
<dbReference type="AlphaFoldDB" id="A0AAV9GBQ5"/>
<organism evidence="8 9">
    <name type="scientific">Podospora aff. communis PSN243</name>
    <dbReference type="NCBI Taxonomy" id="3040156"/>
    <lineage>
        <taxon>Eukaryota</taxon>
        <taxon>Fungi</taxon>
        <taxon>Dikarya</taxon>
        <taxon>Ascomycota</taxon>
        <taxon>Pezizomycotina</taxon>
        <taxon>Sordariomycetes</taxon>
        <taxon>Sordariomycetidae</taxon>
        <taxon>Sordariales</taxon>
        <taxon>Podosporaceae</taxon>
        <taxon>Podospora</taxon>
    </lineage>
</organism>
<evidence type="ECO:0000313" key="8">
    <source>
        <dbReference type="EMBL" id="KAK4445302.1"/>
    </source>
</evidence>
<dbReference type="Proteomes" id="UP001321760">
    <property type="component" value="Unassembled WGS sequence"/>
</dbReference>
<evidence type="ECO:0000256" key="7">
    <source>
        <dbReference type="SAM" id="MobiDB-lite"/>
    </source>
</evidence>
<evidence type="ECO:0000256" key="2">
    <source>
        <dbReference type="ARBA" id="ARBA00022833"/>
    </source>
</evidence>
<evidence type="ECO:0000313" key="9">
    <source>
        <dbReference type="Proteomes" id="UP001321760"/>
    </source>
</evidence>
<feature type="region of interest" description="Disordered" evidence="7">
    <location>
        <begin position="1"/>
        <end position="29"/>
    </location>
</feature>
<keyword evidence="4" id="KW-0238">DNA-binding</keyword>
<dbReference type="PANTHER" id="PTHR36206">
    <property type="entry name" value="ASPERCRYPTIN BIOSYNTHESIS CLUSTER-SPECIFIC TRANSCRIPTION REGULATOR ATNN-RELATED"/>
    <property type="match status" value="1"/>
</dbReference>
<proteinExistence type="predicted"/>
<dbReference type="PANTHER" id="PTHR36206:SF12">
    <property type="entry name" value="ASPERCRYPTIN BIOSYNTHESIS CLUSTER-SPECIFIC TRANSCRIPTION REGULATOR ATNN-RELATED"/>
    <property type="match status" value="1"/>
</dbReference>
<evidence type="ECO:0000256" key="3">
    <source>
        <dbReference type="ARBA" id="ARBA00023015"/>
    </source>
</evidence>
<evidence type="ECO:0000256" key="1">
    <source>
        <dbReference type="ARBA" id="ARBA00022723"/>
    </source>
</evidence>
<reference evidence="8" key="1">
    <citation type="journal article" date="2023" name="Mol. Phylogenet. Evol.">
        <title>Genome-scale phylogeny and comparative genomics of the fungal order Sordariales.</title>
        <authorList>
            <person name="Hensen N."/>
            <person name="Bonometti L."/>
            <person name="Westerberg I."/>
            <person name="Brannstrom I.O."/>
            <person name="Guillou S."/>
            <person name="Cros-Aarteil S."/>
            <person name="Calhoun S."/>
            <person name="Haridas S."/>
            <person name="Kuo A."/>
            <person name="Mondo S."/>
            <person name="Pangilinan J."/>
            <person name="Riley R."/>
            <person name="LaButti K."/>
            <person name="Andreopoulos B."/>
            <person name="Lipzen A."/>
            <person name="Chen C."/>
            <person name="Yan M."/>
            <person name="Daum C."/>
            <person name="Ng V."/>
            <person name="Clum A."/>
            <person name="Steindorff A."/>
            <person name="Ohm R.A."/>
            <person name="Martin F."/>
            <person name="Silar P."/>
            <person name="Natvig D.O."/>
            <person name="Lalanne C."/>
            <person name="Gautier V."/>
            <person name="Ament-Velasquez S.L."/>
            <person name="Kruys A."/>
            <person name="Hutchinson M.I."/>
            <person name="Powell A.J."/>
            <person name="Barry K."/>
            <person name="Miller A.N."/>
            <person name="Grigoriev I.V."/>
            <person name="Debuchy R."/>
            <person name="Gladieux P."/>
            <person name="Hiltunen Thoren M."/>
            <person name="Johannesson H."/>
        </authorList>
    </citation>
    <scope>NUCLEOTIDE SEQUENCE</scope>
    <source>
        <strain evidence="8">PSN243</strain>
    </source>
</reference>
<feature type="compositionally biased region" description="Polar residues" evidence="7">
    <location>
        <begin position="47"/>
        <end position="60"/>
    </location>
</feature>
<keyword evidence="1" id="KW-0479">Metal-binding</keyword>
<feature type="compositionally biased region" description="Polar residues" evidence="7">
    <location>
        <begin position="1"/>
        <end position="15"/>
    </location>
</feature>
<evidence type="ECO:0008006" key="10">
    <source>
        <dbReference type="Google" id="ProtNLM"/>
    </source>
</evidence>
<keyword evidence="6" id="KW-0539">Nucleus</keyword>
<reference evidence="8" key="2">
    <citation type="submission" date="2023-05" db="EMBL/GenBank/DDBJ databases">
        <authorList>
            <consortium name="Lawrence Berkeley National Laboratory"/>
            <person name="Steindorff A."/>
            <person name="Hensen N."/>
            <person name="Bonometti L."/>
            <person name="Westerberg I."/>
            <person name="Brannstrom I.O."/>
            <person name="Guillou S."/>
            <person name="Cros-Aarteil S."/>
            <person name="Calhoun S."/>
            <person name="Haridas S."/>
            <person name="Kuo A."/>
            <person name="Mondo S."/>
            <person name="Pangilinan J."/>
            <person name="Riley R."/>
            <person name="Labutti K."/>
            <person name="Andreopoulos B."/>
            <person name="Lipzen A."/>
            <person name="Chen C."/>
            <person name="Yanf M."/>
            <person name="Daum C."/>
            <person name="Ng V."/>
            <person name="Clum A."/>
            <person name="Ohm R."/>
            <person name="Martin F."/>
            <person name="Silar P."/>
            <person name="Natvig D."/>
            <person name="Lalanne C."/>
            <person name="Gautier V."/>
            <person name="Ament-Velasquez S.L."/>
            <person name="Kruys A."/>
            <person name="Hutchinson M.I."/>
            <person name="Powell A.J."/>
            <person name="Barry K."/>
            <person name="Miller A.N."/>
            <person name="Grigoriev I.V."/>
            <person name="Debuchy R."/>
            <person name="Gladieux P."/>
            <person name="Thoren M.H."/>
            <person name="Johannesson H."/>
        </authorList>
    </citation>
    <scope>NUCLEOTIDE SEQUENCE</scope>
    <source>
        <strain evidence="8">PSN243</strain>
    </source>
</reference>
<sequence length="499" mass="55439">MLRSPTTTDRLQSQPFILLGDSPSPTRTNGPIAKNNSAEAFRDSRHTVPSSVTAQTDASEQTKTAAPLFRRFSSGEIPFFDFFRHALTDDFTGYGCTDFWSRIVLCEAMTSDCVSHAVLAISSLSSAISESFLSKAHGRNKPSALSPWTARSIVNSKHRTAMQHYVKALSLFRKQVEGNTEHQSPRAIIIMALLFITFELLQGNMEGVDSLMTSSIKLLRPSLTQIRKDALTPTRTSQAPPREDDIHDIEHILPFLSITGAWTPFLPTQAANLALWDTTPPPLRQLNPHNPHHLQTEWSRFFSRATAFTAQAFTTLSQTASPTIIPTLLLTTQQSYLSLLSSWDSTLTTALALTPSQSKSHTSLRLMRLHHKTLAIAIRCCLDVTDTAWDDYDAKFQSILEETISLVSASTTTTTTTASTVTGTRKYHAAFTLTFGPLSTLGPVIAKCRNHSIRMRALEAARRMPWREGSWDAKAELYGMDGRIDGKEKKKSAYMVVYR</sequence>
<evidence type="ECO:0000256" key="5">
    <source>
        <dbReference type="ARBA" id="ARBA00023163"/>
    </source>
</evidence>
<comment type="caution">
    <text evidence="8">The sequence shown here is derived from an EMBL/GenBank/DDBJ whole genome shotgun (WGS) entry which is preliminary data.</text>
</comment>
<dbReference type="GO" id="GO:0003677">
    <property type="term" value="F:DNA binding"/>
    <property type="evidence" value="ECO:0007669"/>
    <property type="project" value="UniProtKB-KW"/>
</dbReference>
<dbReference type="InterPro" id="IPR021858">
    <property type="entry name" value="Fun_TF"/>
</dbReference>